<organism evidence="2 3">
    <name type="scientific">Saccharomonospora glauca K62</name>
    <dbReference type="NCBI Taxonomy" id="928724"/>
    <lineage>
        <taxon>Bacteria</taxon>
        <taxon>Bacillati</taxon>
        <taxon>Actinomycetota</taxon>
        <taxon>Actinomycetes</taxon>
        <taxon>Pseudonocardiales</taxon>
        <taxon>Pseudonocardiaceae</taxon>
        <taxon>Saccharomonospora</taxon>
    </lineage>
</organism>
<evidence type="ECO:0000313" key="3">
    <source>
        <dbReference type="Proteomes" id="UP000005087"/>
    </source>
</evidence>
<evidence type="ECO:0000313" key="2">
    <source>
        <dbReference type="EMBL" id="EIE99181.1"/>
    </source>
</evidence>
<dbReference type="HOGENOM" id="CLU_185326_0_0_11"/>
<dbReference type="STRING" id="928724.SacglDRAFT_02285"/>
<dbReference type="Proteomes" id="UP000005087">
    <property type="component" value="Chromosome"/>
</dbReference>
<keyword evidence="3" id="KW-1185">Reference proteome</keyword>
<evidence type="ECO:0000256" key="1">
    <source>
        <dbReference type="SAM" id="MobiDB-lite"/>
    </source>
</evidence>
<dbReference type="EMBL" id="CM001484">
    <property type="protein sequence ID" value="EIE99181.1"/>
    <property type="molecule type" value="Genomic_DNA"/>
</dbReference>
<dbReference type="AlphaFoldDB" id="I1D2K7"/>
<reference evidence="3" key="2">
    <citation type="submission" date="2012-01" db="EMBL/GenBank/DDBJ databases">
        <title>Noncontiguous Finished sequence of chromosome of Saccharomonospora glauca K62.</title>
        <authorList>
            <consortium name="US DOE Joint Genome Institute"/>
            <person name="Lucas S."/>
            <person name="Han J."/>
            <person name="Lapidus A."/>
            <person name="Cheng J.-F."/>
            <person name="Goodwin L."/>
            <person name="Pitluck S."/>
            <person name="Peters L."/>
            <person name="Mikhailova N."/>
            <person name="Held B."/>
            <person name="Detter J.C."/>
            <person name="Han C."/>
            <person name="Tapia R."/>
            <person name="Land M."/>
            <person name="Hauser L."/>
            <person name="Kyrpides N."/>
            <person name="Ivanova N."/>
            <person name="Pagani I."/>
            <person name="Brambilla E.-M."/>
            <person name="Klenk H.-P."/>
            <person name="Woyke T."/>
        </authorList>
    </citation>
    <scope>NUCLEOTIDE SEQUENCE [LARGE SCALE GENOMIC DNA]</scope>
    <source>
        <strain evidence="3">K62</strain>
    </source>
</reference>
<protein>
    <submittedName>
        <fullName evidence="2">Uncharacterized protein</fullName>
    </submittedName>
</protein>
<proteinExistence type="predicted"/>
<gene>
    <name evidence="2" type="ORF">SacglDRAFT_02285</name>
</gene>
<name>I1D2K7_9PSEU</name>
<feature type="region of interest" description="Disordered" evidence="1">
    <location>
        <begin position="72"/>
        <end position="94"/>
    </location>
</feature>
<accession>I1D2K7</accession>
<reference evidence="2 3" key="1">
    <citation type="submission" date="2011-09" db="EMBL/GenBank/DDBJ databases">
        <authorList>
            <consortium name="US DOE Joint Genome Institute (JGI-PGF)"/>
            <person name="Lucas S."/>
            <person name="Han J."/>
            <person name="Lapidus A."/>
            <person name="Cheng J.-F."/>
            <person name="Goodwin L."/>
            <person name="Pitluck S."/>
            <person name="Peters L."/>
            <person name="Land M.L."/>
            <person name="Hauser L."/>
            <person name="Brambilla E."/>
            <person name="Klenk H.-P."/>
            <person name="Woyke T.J."/>
        </authorList>
    </citation>
    <scope>NUCLEOTIDE SEQUENCE [LARGE SCALE GENOMIC DNA]</scope>
    <source>
        <strain evidence="2 3">K62</strain>
    </source>
</reference>
<sequence>MNDVPVAVVTPPPETETERTARLWLPDTWQWPIRDPDPPPENVIAETHTALHRCDEPTLPILHAVLTELRQQLPHTAPETPGSGRDSLLRWQTE</sequence>